<protein>
    <submittedName>
        <fullName evidence="1">Uncharacterized protein</fullName>
    </submittedName>
</protein>
<accession>A0ACD5V5T9</accession>
<reference evidence="1" key="1">
    <citation type="submission" date="2021-05" db="EMBL/GenBank/DDBJ databases">
        <authorList>
            <person name="Scholz U."/>
            <person name="Mascher M."/>
            <person name="Fiebig A."/>
        </authorList>
    </citation>
    <scope>NUCLEOTIDE SEQUENCE [LARGE SCALE GENOMIC DNA]</scope>
</reference>
<organism evidence="1 2">
    <name type="scientific">Avena sativa</name>
    <name type="common">Oat</name>
    <dbReference type="NCBI Taxonomy" id="4498"/>
    <lineage>
        <taxon>Eukaryota</taxon>
        <taxon>Viridiplantae</taxon>
        <taxon>Streptophyta</taxon>
        <taxon>Embryophyta</taxon>
        <taxon>Tracheophyta</taxon>
        <taxon>Spermatophyta</taxon>
        <taxon>Magnoliopsida</taxon>
        <taxon>Liliopsida</taxon>
        <taxon>Poales</taxon>
        <taxon>Poaceae</taxon>
        <taxon>BOP clade</taxon>
        <taxon>Pooideae</taxon>
        <taxon>Poodae</taxon>
        <taxon>Poeae</taxon>
        <taxon>Poeae Chloroplast Group 1 (Aveneae type)</taxon>
        <taxon>Aveninae</taxon>
        <taxon>Avena</taxon>
    </lineage>
</organism>
<keyword evidence="2" id="KW-1185">Reference proteome</keyword>
<reference evidence="1" key="2">
    <citation type="submission" date="2025-09" db="UniProtKB">
        <authorList>
            <consortium name="EnsemblPlants"/>
        </authorList>
    </citation>
    <scope>IDENTIFICATION</scope>
</reference>
<sequence>MEILTSFYSNLLGTPFSPSWDFNLDSIYPAPIPQLRSLGDAFSDQEISDAFLHMHKTASPGPDGFGPGFFRLFWTIVKPRVLRLFDQFFNHQADLDGLNRAYMVLLPKTEGARSPDAFRPISLQNCPMKAISKLLTNRLKPLIPLLVTNDQTGFISGRSISDNFVYAADLLNCCHKRRAPTMVIKLDFQKAFDSVCWDSLIKTLQHRGFPPRFCTWISMILQTGKTAVLLNGVPGRWINCKNGLRQGDPLSPYLFIIMADILQQLIAHEASRGTLTHPIVHSLPCPVLQYADDTLILVQASAEAATRLKEILQTFANATGLQINFHKTTLVPMNIPTALSQTIADILQTPIQAFPQTYLGLPLSPLKLPTSAYQPIIDKCDKYLSGWRATLLSKGGRFILLSSVLDSLPTYFMSSFLLSKLTIKLMDKRRRAFFWTADDSCSSAQCLVAWDKVCSPKNLGGCYTIRGAGLPPSPGGASFSSRGAYQLLQTHSQDPEAALIWGTPVPNKVKIFVWLLHLDRLNTRANLKHKNIIDNDTCPRCGLLTEDRDHLFFLCLTAVAVWGKIGMARIVHVHHVDKDAFLKGNIEPDPDELDIVFERSPTYAEVLEQVRIELKWMDPCDVVELEGRHNVGFGMHIRWKTMRIFSEARWLAYKEVVAESLDKAFELFATKKVDSSLPLDLNRRASPLDSRSPPPVEQELWIEPPLSQTLSPISRHQDEVLEEDNDDCEGEDDDDVELHDKNVGDLEKYITQHDMDRELPYSRGYASDSDDDGPEE</sequence>
<name>A0ACD5V5T9_AVESA</name>
<proteinExistence type="predicted"/>
<evidence type="ECO:0000313" key="1">
    <source>
        <dbReference type="EnsemblPlants" id="AVESA.00010b.r2.2DG0377670.1.CDS"/>
    </source>
</evidence>
<dbReference type="EnsemblPlants" id="AVESA.00010b.r2.2DG0377670.1">
    <property type="protein sequence ID" value="AVESA.00010b.r2.2DG0377670.1.CDS"/>
    <property type="gene ID" value="AVESA.00010b.r2.2DG0377670"/>
</dbReference>
<dbReference type="Proteomes" id="UP001732700">
    <property type="component" value="Chromosome 2D"/>
</dbReference>
<evidence type="ECO:0000313" key="2">
    <source>
        <dbReference type="Proteomes" id="UP001732700"/>
    </source>
</evidence>